<evidence type="ECO:0000313" key="11">
    <source>
        <dbReference type="Proteomes" id="UP000287177"/>
    </source>
</evidence>
<dbReference type="InterPro" id="IPR015421">
    <property type="entry name" value="PyrdxlP-dep_Trfase_major"/>
</dbReference>
<dbReference type="GO" id="GO:0030170">
    <property type="term" value="F:pyridoxal phosphate binding"/>
    <property type="evidence" value="ECO:0007669"/>
    <property type="project" value="InterPro"/>
</dbReference>
<dbReference type="Gene3D" id="3.90.1150.10">
    <property type="entry name" value="Aspartate Aminotransferase, domain 1"/>
    <property type="match status" value="1"/>
</dbReference>
<dbReference type="GO" id="GO:0005737">
    <property type="term" value="C:cytoplasm"/>
    <property type="evidence" value="ECO:0007669"/>
    <property type="project" value="TreeGrafter"/>
</dbReference>
<dbReference type="InterPro" id="IPR000277">
    <property type="entry name" value="Cys/Met-Metab_PyrdxlP-dep_enz"/>
</dbReference>
<dbReference type="GO" id="GO:0003961">
    <property type="term" value="F:O-acetylhomoserine aminocarboxypropyltransferase activity"/>
    <property type="evidence" value="ECO:0007669"/>
    <property type="project" value="UniProtKB-EC"/>
</dbReference>
<evidence type="ECO:0000256" key="5">
    <source>
        <dbReference type="ARBA" id="ARBA00022898"/>
    </source>
</evidence>
<evidence type="ECO:0000256" key="8">
    <source>
        <dbReference type="RuleBase" id="RU362118"/>
    </source>
</evidence>
<dbReference type="PANTHER" id="PTHR43797:SF2">
    <property type="entry name" value="HOMOCYSTEINE_CYSTEINE SYNTHASE"/>
    <property type="match status" value="1"/>
</dbReference>
<dbReference type="InterPro" id="IPR006235">
    <property type="entry name" value="OAc-hSer/O-AcSer_sulfhydrylase"/>
</dbReference>
<dbReference type="Proteomes" id="UP000287177">
    <property type="component" value="Unassembled WGS sequence"/>
</dbReference>
<dbReference type="GO" id="GO:0004124">
    <property type="term" value="F:cysteine synthase activity"/>
    <property type="evidence" value="ECO:0007669"/>
    <property type="project" value="TreeGrafter"/>
</dbReference>
<dbReference type="NCBIfam" id="NF005872">
    <property type="entry name" value="PRK07812.1"/>
    <property type="match status" value="1"/>
</dbReference>
<organism evidence="10 11">
    <name type="scientific">Mycolicibacterium elephantis DSM 44368</name>
    <dbReference type="NCBI Taxonomy" id="1335622"/>
    <lineage>
        <taxon>Bacteria</taxon>
        <taxon>Bacillati</taxon>
        <taxon>Actinomycetota</taxon>
        <taxon>Actinomycetes</taxon>
        <taxon>Mycobacteriales</taxon>
        <taxon>Mycobacteriaceae</taxon>
        <taxon>Mycolicibacterium</taxon>
    </lineage>
</organism>
<dbReference type="InterPro" id="IPR015424">
    <property type="entry name" value="PyrdxlP-dep_Trfase"/>
</dbReference>
<name>A0A439DU11_9MYCO</name>
<accession>A0A439DU11</accession>
<dbReference type="InterPro" id="IPR054542">
    <property type="entry name" value="Cys_met_metab_PP"/>
</dbReference>
<dbReference type="PANTHER" id="PTHR43797">
    <property type="entry name" value="HOMOCYSTEINE/CYSTEINE SYNTHASE"/>
    <property type="match status" value="1"/>
</dbReference>
<keyword evidence="6" id="KW-0486">Methionine biosynthesis</keyword>
<comment type="cofactor">
    <cofactor evidence="1 8">
        <name>pyridoxal 5'-phosphate</name>
        <dbReference type="ChEBI" id="CHEBI:597326"/>
    </cofactor>
</comment>
<gene>
    <name evidence="10" type="ORF">MELE44368_19100</name>
</gene>
<evidence type="ECO:0000256" key="4">
    <source>
        <dbReference type="ARBA" id="ARBA00022679"/>
    </source>
</evidence>
<dbReference type="EC" id="2.5.1.49" evidence="10"/>
<protein>
    <submittedName>
        <fullName evidence="10">O-acetylhomoserine aminocarboxypropyltransferase</fullName>
        <ecNumber evidence="10">2.5.1.49</ecNumber>
    </submittedName>
</protein>
<keyword evidence="4 10" id="KW-0808">Transferase</keyword>
<dbReference type="SUPFAM" id="SSF53383">
    <property type="entry name" value="PLP-dependent transferases"/>
    <property type="match status" value="1"/>
</dbReference>
<dbReference type="GO" id="GO:0071269">
    <property type="term" value="P:L-homocysteine biosynthetic process"/>
    <property type="evidence" value="ECO:0007669"/>
    <property type="project" value="TreeGrafter"/>
</dbReference>
<comment type="subunit">
    <text evidence="3">Homotetramer.</text>
</comment>
<comment type="similarity">
    <text evidence="2 8">Belongs to the trans-sulfuration enzymes family.</text>
</comment>
<dbReference type="Pfam" id="PF01053">
    <property type="entry name" value="Cys_Met_Meta_PP"/>
    <property type="match status" value="1"/>
</dbReference>
<dbReference type="PIRSF" id="PIRSF001434">
    <property type="entry name" value="CGS"/>
    <property type="match status" value="1"/>
</dbReference>
<evidence type="ECO:0000256" key="9">
    <source>
        <dbReference type="SAM" id="MobiDB-lite"/>
    </source>
</evidence>
<evidence type="ECO:0000256" key="3">
    <source>
        <dbReference type="ARBA" id="ARBA00011881"/>
    </source>
</evidence>
<evidence type="ECO:0000256" key="7">
    <source>
        <dbReference type="PIRSR" id="PIRSR001434-2"/>
    </source>
</evidence>
<dbReference type="Gene3D" id="3.40.640.10">
    <property type="entry name" value="Type I PLP-dependent aspartate aminotransferase-like (Major domain)"/>
    <property type="match status" value="1"/>
</dbReference>
<feature type="region of interest" description="Disordered" evidence="9">
    <location>
        <begin position="1"/>
        <end position="29"/>
    </location>
</feature>
<reference evidence="10 11" key="1">
    <citation type="submission" date="2013-06" db="EMBL/GenBank/DDBJ databases">
        <title>The draft sequence of the Mycobacterium elephantis genome.</title>
        <authorList>
            <person name="Pettersson F.B."/>
            <person name="Das S."/>
            <person name="Dasgupta S."/>
            <person name="Bhattacharya A."/>
            <person name="Kirsebom L.A."/>
        </authorList>
    </citation>
    <scope>NUCLEOTIDE SEQUENCE [LARGE SCALE GENOMIC DNA]</scope>
    <source>
        <strain evidence="10 11">DSM 44368</strain>
    </source>
</reference>
<evidence type="ECO:0000256" key="6">
    <source>
        <dbReference type="ARBA" id="ARBA00023167"/>
    </source>
</evidence>
<dbReference type="GO" id="GO:0006535">
    <property type="term" value="P:cysteine biosynthetic process from serine"/>
    <property type="evidence" value="ECO:0007669"/>
    <property type="project" value="TreeGrafter"/>
</dbReference>
<dbReference type="CDD" id="cd00614">
    <property type="entry name" value="CGS_like"/>
    <property type="match status" value="1"/>
</dbReference>
<evidence type="ECO:0000256" key="1">
    <source>
        <dbReference type="ARBA" id="ARBA00001933"/>
    </source>
</evidence>
<comment type="caution">
    <text evidence="10">The sequence shown here is derived from an EMBL/GenBank/DDBJ whole genome shotgun (WGS) entry which is preliminary data.</text>
</comment>
<sequence length="473" mass="49962">MEVRRAHVSLKSAPAASQQEKPLSNDTQLDDPAAHWAFETKQVHAGQTPDPATNARALPIYQTTSFTFDSTEHAAALFGLAEPGNIYTRIMNPTQDVVEQRIAALEGGVAALFLASGQAASHFAILNIAHTGDHIVSSPRLYGGTYNLFHYTFPKIGIDVSFVEDPDDLESWRAAARPNTKAFFAETISNPQIDVLDIPNVAAVAHDVGVPLIVDNTIATPYLLQPISHGADIVVHSATKYLGGHGTAIAGVIVDGGTFDWTNGRFPGFTTPDPSYHGVVYAELGPPAFALKARVQLLRDLGSAASPFNAFLIAQGLETLSLRVERHVANAQRVAEYLSGHDAVLSVNYAGLPSSPWHALANKLLPKGTGAVLAFELAGGVDAGKAFVNALKLHSHVANIGDVRSLVIHPASTTHAQLSPEEQLATGVTPGLVRLAVGIEGIDDILADLERGFAAAKPFSTAGPTDPKTTAAF</sequence>
<dbReference type="FunFam" id="3.40.640.10:FF:000035">
    <property type="entry name" value="O-succinylhomoserine sulfhydrylase"/>
    <property type="match status" value="1"/>
</dbReference>
<dbReference type="PROSITE" id="PS00868">
    <property type="entry name" value="CYS_MET_METAB_PP"/>
    <property type="match status" value="1"/>
</dbReference>
<dbReference type="AlphaFoldDB" id="A0A439DU11"/>
<evidence type="ECO:0000256" key="2">
    <source>
        <dbReference type="ARBA" id="ARBA00009077"/>
    </source>
</evidence>
<dbReference type="GO" id="GO:0019346">
    <property type="term" value="P:transsulfuration"/>
    <property type="evidence" value="ECO:0007669"/>
    <property type="project" value="InterPro"/>
</dbReference>
<keyword evidence="6" id="KW-0028">Amino-acid biosynthesis</keyword>
<proteinExistence type="inferred from homology"/>
<keyword evidence="5 7" id="KW-0663">Pyridoxal phosphate</keyword>
<feature type="modified residue" description="N6-(pyridoxal phosphate)lysine" evidence="7">
    <location>
        <position position="240"/>
    </location>
</feature>
<dbReference type="InterPro" id="IPR015422">
    <property type="entry name" value="PyrdxlP-dep_Trfase_small"/>
</dbReference>
<feature type="compositionally biased region" description="Polar residues" evidence="9">
    <location>
        <begin position="15"/>
        <end position="27"/>
    </location>
</feature>
<keyword evidence="11" id="KW-1185">Reference proteome</keyword>
<dbReference type="NCBIfam" id="TIGR01326">
    <property type="entry name" value="OAH_OAS_sulfhy"/>
    <property type="match status" value="1"/>
</dbReference>
<evidence type="ECO:0000313" key="10">
    <source>
        <dbReference type="EMBL" id="RWA20020.1"/>
    </source>
</evidence>
<dbReference type="EMBL" id="ATDN01000015">
    <property type="protein sequence ID" value="RWA20020.1"/>
    <property type="molecule type" value="Genomic_DNA"/>
</dbReference>